<dbReference type="RefSeq" id="WP_206754716.1">
    <property type="nucleotide sequence ID" value="NZ_JACJQU010000010.1"/>
</dbReference>
<evidence type="ECO:0000313" key="1">
    <source>
        <dbReference type="EMBL" id="MBD2295047.1"/>
    </source>
</evidence>
<gene>
    <name evidence="1" type="ORF">H6G06_16545</name>
</gene>
<protein>
    <submittedName>
        <fullName evidence="1">Uncharacterized protein</fullName>
    </submittedName>
</protein>
<proteinExistence type="predicted"/>
<name>A0A926WIG7_9NOST</name>
<organism evidence="1 2">
    <name type="scientific">Anabaena sphaerica FACHB-251</name>
    <dbReference type="NCBI Taxonomy" id="2692883"/>
    <lineage>
        <taxon>Bacteria</taxon>
        <taxon>Bacillati</taxon>
        <taxon>Cyanobacteriota</taxon>
        <taxon>Cyanophyceae</taxon>
        <taxon>Nostocales</taxon>
        <taxon>Nostocaceae</taxon>
        <taxon>Anabaena</taxon>
    </lineage>
</organism>
<evidence type="ECO:0000313" key="2">
    <source>
        <dbReference type="Proteomes" id="UP000662185"/>
    </source>
</evidence>
<sequence>MRIPHKSAKRFSQLPLPIRLRSHQRERQELNLQIRCRMVCRLYKLGRGILNESVQVQETFYSYGCSYQILAVDTHAKSARDLVIMLRLLDCSNFATLEPL</sequence>
<dbReference type="EMBL" id="JACJQU010000010">
    <property type="protein sequence ID" value="MBD2295047.1"/>
    <property type="molecule type" value="Genomic_DNA"/>
</dbReference>
<dbReference type="AlphaFoldDB" id="A0A926WIG7"/>
<accession>A0A926WIG7</accession>
<dbReference type="Proteomes" id="UP000662185">
    <property type="component" value="Unassembled WGS sequence"/>
</dbReference>
<reference evidence="2" key="1">
    <citation type="journal article" date="2020" name="ISME J.">
        <title>Comparative genomics reveals insights into cyanobacterial evolution and habitat adaptation.</title>
        <authorList>
            <person name="Chen M.Y."/>
            <person name="Teng W.K."/>
            <person name="Zhao L."/>
            <person name="Hu C.X."/>
            <person name="Zhou Y.K."/>
            <person name="Han B.P."/>
            <person name="Song L.R."/>
            <person name="Shu W.S."/>
        </authorList>
    </citation>
    <scope>NUCLEOTIDE SEQUENCE [LARGE SCALE GENOMIC DNA]</scope>
    <source>
        <strain evidence="2">FACHB-251</strain>
    </source>
</reference>
<keyword evidence="2" id="KW-1185">Reference proteome</keyword>
<comment type="caution">
    <text evidence="1">The sequence shown here is derived from an EMBL/GenBank/DDBJ whole genome shotgun (WGS) entry which is preliminary data.</text>
</comment>